<dbReference type="Proteomes" id="UP000681610">
    <property type="component" value="Unassembled WGS sequence"/>
</dbReference>
<proteinExistence type="predicted"/>
<comment type="caution">
    <text evidence="1">The sequence shown here is derived from an EMBL/GenBank/DDBJ whole genome shotgun (WGS) entry which is preliminary data.</text>
</comment>
<sequence>MPILLSEHKDYIVNTENNPLFEMLKTKSVRVFKTERGQTIYPFSLIVNENSVTLKADYYIGIDWLAGQEFVYVEPKMNYQEQELEINFQKMLFDIYAANIDPKYTQNLIKIYWEEPLITIEQQKDRLTPFLIIQFLLLLKHIVRKGLKKSYYIVEKDFNNRIKGKIQLSKQLKQNIFKNKYTTHLCQYQEFGIDNLENRFLKKVLQFVISFKNTHPNYFAENDRDIQQLINHCIPYFELISDEIPYKTLKNIATNPFFKEYEEAIRIGNHILKRFSYNITQTSQQKVAIPPFWIDMPKLFELYVYKKLQEIFSKQEIFYHFTADYTELDFLLNSPKYKMVIDAKYKTIYKEGKVIDDIRQISGYARLKNVYKTLKIDDDRLIDCLIIYPSLVNSDNFSIEDKEEISEYKNLYKLGVSLPLII</sequence>
<dbReference type="PANTHER" id="PTHR38733:SF1">
    <property type="entry name" value="TYPE IV METHYL-DIRECTED RESTRICTION ENZYME ECOKMCRBC"/>
    <property type="match status" value="1"/>
</dbReference>
<gene>
    <name evidence="1" type="ORF">J4N46_07415</name>
</gene>
<name>A0ABS3PY33_9FLAO</name>
<keyword evidence="1" id="KW-0255">Endonuclease</keyword>
<dbReference type="RefSeq" id="WP_208058784.1">
    <property type="nucleotide sequence ID" value="NZ_JAGDYP010000005.1"/>
</dbReference>
<keyword evidence="1" id="KW-0540">Nuclease</keyword>
<evidence type="ECO:0000313" key="2">
    <source>
        <dbReference type="Proteomes" id="UP000681610"/>
    </source>
</evidence>
<keyword evidence="2" id="KW-1185">Reference proteome</keyword>
<evidence type="ECO:0000313" key="1">
    <source>
        <dbReference type="EMBL" id="MBO1884250.1"/>
    </source>
</evidence>
<reference evidence="1 2" key="1">
    <citation type="submission" date="2021-03" db="EMBL/GenBank/DDBJ databases">
        <title>Isolation and description of Capnocytophaga bilenii sp. nov., a novel Capnocytophaga species, isolated from a gingivitis subject.</title>
        <authorList>
            <person name="Antezack A."/>
            <person name="Monnet-Corti V."/>
            <person name="La Scola B."/>
        </authorList>
    </citation>
    <scope>NUCLEOTIDE SEQUENCE [LARGE SCALE GENOMIC DNA]</scope>
    <source>
        <strain evidence="1 2">Marseille-Q4570</strain>
    </source>
</reference>
<accession>A0ABS3PY33</accession>
<dbReference type="GO" id="GO:0004519">
    <property type="term" value="F:endonuclease activity"/>
    <property type="evidence" value="ECO:0007669"/>
    <property type="project" value="UniProtKB-KW"/>
</dbReference>
<dbReference type="PANTHER" id="PTHR38733">
    <property type="entry name" value="PROTEIN MCRC"/>
    <property type="match status" value="1"/>
</dbReference>
<dbReference type="Pfam" id="PF10117">
    <property type="entry name" value="McrBC"/>
    <property type="match status" value="1"/>
</dbReference>
<keyword evidence="1" id="KW-0378">Hydrolase</keyword>
<organism evidence="1 2">
    <name type="scientific">Capnocytophaga bilenii</name>
    <dbReference type="NCBI Taxonomy" id="2819369"/>
    <lineage>
        <taxon>Bacteria</taxon>
        <taxon>Pseudomonadati</taxon>
        <taxon>Bacteroidota</taxon>
        <taxon>Flavobacteriia</taxon>
        <taxon>Flavobacteriales</taxon>
        <taxon>Flavobacteriaceae</taxon>
        <taxon>Capnocytophaga</taxon>
    </lineage>
</organism>
<dbReference type="EMBL" id="JAGDYP010000005">
    <property type="protein sequence ID" value="MBO1884250.1"/>
    <property type="molecule type" value="Genomic_DNA"/>
</dbReference>
<dbReference type="InterPro" id="IPR019292">
    <property type="entry name" value="McrC"/>
</dbReference>
<protein>
    <submittedName>
        <fullName evidence="1">Restriction endonuclease</fullName>
    </submittedName>
</protein>